<dbReference type="eggNOG" id="arCOG04306">
    <property type="taxonomic scope" value="Archaea"/>
</dbReference>
<protein>
    <submittedName>
        <fullName evidence="1">Endonuclease (RecB family)-like protein</fullName>
    </submittedName>
</protein>
<evidence type="ECO:0000313" key="2">
    <source>
        <dbReference type="Proteomes" id="UP000000262"/>
    </source>
</evidence>
<keyword evidence="1" id="KW-0255">Endonuclease</keyword>
<dbReference type="HOGENOM" id="CLU_088484_0_0_2"/>
<dbReference type="EMBL" id="CP000816">
    <property type="protein sequence ID" value="ABU81664.1"/>
    <property type="molecule type" value="Genomic_DNA"/>
</dbReference>
<organism evidence="1 2">
    <name type="scientific">Ignicoccus hospitalis (strain KIN4/I / DSM 18386 / JCM 14125)</name>
    <dbReference type="NCBI Taxonomy" id="453591"/>
    <lineage>
        <taxon>Archaea</taxon>
        <taxon>Thermoproteota</taxon>
        <taxon>Thermoprotei</taxon>
        <taxon>Desulfurococcales</taxon>
        <taxon>Desulfurococcaceae</taxon>
        <taxon>Ignicoccus</taxon>
    </lineage>
</organism>
<dbReference type="Proteomes" id="UP000000262">
    <property type="component" value="Chromosome"/>
</dbReference>
<gene>
    <name evidence="1" type="ordered locus">Igni_0481</name>
</gene>
<keyword evidence="1" id="KW-0378">Hydrolase</keyword>
<accession>A8A9R2</accession>
<evidence type="ECO:0000313" key="1">
    <source>
        <dbReference type="EMBL" id="ABU81664.1"/>
    </source>
</evidence>
<dbReference type="GeneID" id="5562880"/>
<proteinExistence type="predicted"/>
<name>A8A9R2_IGNH4</name>
<dbReference type="RefSeq" id="WP_011998516.1">
    <property type="nucleotide sequence ID" value="NC_009776.1"/>
</dbReference>
<dbReference type="OrthoDB" id="31513at2157"/>
<dbReference type="GO" id="GO:0004519">
    <property type="term" value="F:endonuclease activity"/>
    <property type="evidence" value="ECO:0007669"/>
    <property type="project" value="UniProtKB-KW"/>
</dbReference>
<reference evidence="1 2" key="1">
    <citation type="journal article" date="2008" name="Genome Biol.">
        <title>A genomic analysis of the archaeal system Ignicoccus hospitalis-Nanoarchaeum equitans.</title>
        <authorList>
            <person name="Podar M."/>
            <person name="Anderson I."/>
            <person name="Makarova K.S."/>
            <person name="Elkins J.G."/>
            <person name="Ivanova N."/>
            <person name="Wall M.A."/>
            <person name="Lykidis A."/>
            <person name="Mavromatis K."/>
            <person name="Sun H."/>
            <person name="Hudson M.E."/>
            <person name="Chen W."/>
            <person name="Deciu C."/>
            <person name="Hutchison D."/>
            <person name="Eads J.R."/>
            <person name="Anderson A."/>
            <person name="Fernandes F."/>
            <person name="Szeto E."/>
            <person name="Lapidus A."/>
            <person name="Kyrpides N.C."/>
            <person name="Saier M.H.Jr."/>
            <person name="Richardson P.M."/>
            <person name="Rachel R."/>
            <person name="Huber H."/>
            <person name="Eisen J.A."/>
            <person name="Koonin E.V."/>
            <person name="Keller M."/>
            <person name="Stetter K.O."/>
        </authorList>
    </citation>
    <scope>NUCLEOTIDE SEQUENCE [LARGE SCALE GENOMIC DNA]</scope>
    <source>
        <strain evidence="2">KIN4/I / DSM 18386 / JCM 14125</strain>
    </source>
</reference>
<dbReference type="AlphaFoldDB" id="A8A9R2"/>
<dbReference type="InterPro" id="IPR011335">
    <property type="entry name" value="Restrct_endonuc-II-like"/>
</dbReference>
<dbReference type="STRING" id="453591.Igni_0481"/>
<dbReference type="KEGG" id="iho:Igni_0481"/>
<sequence length="195" mass="21041">MRRARSERLAEEVLRSMGFEVVSVNAPVKVGDKEVAEVDLLVKPPPGPLAVEVKSGKVDVSAVRQAYANAKAIGAEPMVMGSGWANEEAKLLADKLGVKYLMFEDVMVASKEELYDVVKGAVTEVLVRFINSLYPDERACVIAEAGSLEEAEKALGKEELRKLLKRMGRAGGSEAVLAAARLSCLLWKLLKGVKG</sequence>
<keyword evidence="2" id="KW-1185">Reference proteome</keyword>
<dbReference type="SUPFAM" id="SSF52980">
    <property type="entry name" value="Restriction endonuclease-like"/>
    <property type="match status" value="1"/>
</dbReference>
<dbReference type="PhylomeDB" id="A8A9R2"/>
<keyword evidence="1" id="KW-0540">Nuclease</keyword>